<keyword evidence="1" id="KW-0472">Membrane</keyword>
<name>A0ABW4SJV5_9BACL</name>
<comment type="caution">
    <text evidence="2">The sequence shown here is derived from an EMBL/GenBank/DDBJ whole genome shotgun (WGS) entry which is preliminary data.</text>
</comment>
<keyword evidence="1" id="KW-0812">Transmembrane</keyword>
<feature type="transmembrane region" description="Helical" evidence="1">
    <location>
        <begin position="101"/>
        <end position="120"/>
    </location>
</feature>
<feature type="transmembrane region" description="Helical" evidence="1">
    <location>
        <begin position="73"/>
        <end position="95"/>
    </location>
</feature>
<dbReference type="Pfam" id="PF11457">
    <property type="entry name" value="DUF3021"/>
    <property type="match status" value="1"/>
</dbReference>
<evidence type="ECO:0000256" key="1">
    <source>
        <dbReference type="SAM" id="Phobius"/>
    </source>
</evidence>
<protein>
    <submittedName>
        <fullName evidence="2">DUF3021 domain-containing protein</fullName>
    </submittedName>
</protein>
<gene>
    <name evidence="2" type="ORF">ACFSFY_17415</name>
</gene>
<dbReference type="Proteomes" id="UP001597218">
    <property type="component" value="Unassembled WGS sequence"/>
</dbReference>
<organism evidence="2 3">
    <name type="scientific">Sporosarcina siberiensis</name>
    <dbReference type="NCBI Taxonomy" id="1365606"/>
    <lineage>
        <taxon>Bacteria</taxon>
        <taxon>Bacillati</taxon>
        <taxon>Bacillota</taxon>
        <taxon>Bacilli</taxon>
        <taxon>Bacillales</taxon>
        <taxon>Caryophanaceae</taxon>
        <taxon>Sporosarcina</taxon>
    </lineage>
</organism>
<evidence type="ECO:0000313" key="2">
    <source>
        <dbReference type="EMBL" id="MFD1929818.1"/>
    </source>
</evidence>
<feature type="transmembrane region" description="Helical" evidence="1">
    <location>
        <begin position="41"/>
        <end position="61"/>
    </location>
</feature>
<feature type="transmembrane region" description="Helical" evidence="1">
    <location>
        <begin position="9"/>
        <end position="29"/>
    </location>
</feature>
<keyword evidence="1" id="KW-1133">Transmembrane helix</keyword>
<accession>A0ABW4SJV5</accession>
<reference evidence="3" key="1">
    <citation type="journal article" date="2019" name="Int. J. Syst. Evol. Microbiol.">
        <title>The Global Catalogue of Microorganisms (GCM) 10K type strain sequencing project: providing services to taxonomists for standard genome sequencing and annotation.</title>
        <authorList>
            <consortium name="The Broad Institute Genomics Platform"/>
            <consortium name="The Broad Institute Genome Sequencing Center for Infectious Disease"/>
            <person name="Wu L."/>
            <person name="Ma J."/>
        </authorList>
    </citation>
    <scope>NUCLEOTIDE SEQUENCE [LARGE SCALE GENOMIC DNA]</scope>
    <source>
        <strain evidence="3">CGMCC 4.7177</strain>
    </source>
</reference>
<dbReference type="RefSeq" id="WP_381540322.1">
    <property type="nucleotide sequence ID" value="NZ_JBHUGI010000037.1"/>
</dbReference>
<dbReference type="EMBL" id="JBHUGI010000037">
    <property type="protein sequence ID" value="MFD1929818.1"/>
    <property type="molecule type" value="Genomic_DNA"/>
</dbReference>
<sequence length="136" mass="15768">MKTFLIRSILGIFFGAFLALVAMFAIIYLEKMESLNSNLFVKNSLGAVFCGWFFTVSPLYFENKNMNLQQQTVLHFATSVLLYFVLAFVIEWIPFTIISALLNLALFIIVYLIIWTSFYLHFKREADKLNAELNDL</sequence>
<proteinExistence type="predicted"/>
<evidence type="ECO:0000313" key="3">
    <source>
        <dbReference type="Proteomes" id="UP001597218"/>
    </source>
</evidence>
<keyword evidence="3" id="KW-1185">Reference proteome</keyword>
<dbReference type="InterPro" id="IPR021560">
    <property type="entry name" value="DUF3021"/>
</dbReference>